<reference evidence="1 2" key="1">
    <citation type="submission" date="2019-03" db="EMBL/GenBank/DDBJ databases">
        <title>First draft genome of Liparis tanakae, snailfish: a comprehensive survey of snailfish specific genes.</title>
        <authorList>
            <person name="Kim W."/>
            <person name="Song I."/>
            <person name="Jeong J.-H."/>
            <person name="Kim D."/>
            <person name="Kim S."/>
            <person name="Ryu S."/>
            <person name="Song J.Y."/>
            <person name="Lee S.K."/>
        </authorList>
    </citation>
    <scope>NUCLEOTIDE SEQUENCE [LARGE SCALE GENOMIC DNA]</scope>
    <source>
        <tissue evidence="1">Muscle</tissue>
    </source>
</reference>
<comment type="caution">
    <text evidence="1">The sequence shown here is derived from an EMBL/GenBank/DDBJ whole genome shotgun (WGS) entry which is preliminary data.</text>
</comment>
<dbReference type="EMBL" id="SRLO01000243">
    <property type="protein sequence ID" value="TNN64925.1"/>
    <property type="molecule type" value="Genomic_DNA"/>
</dbReference>
<sequence>MTANMNMKSWYTMRMLKTFFRDVTTQSKTACGGEREGGATCRTSVTGRPALHAVTHVRAKAIRAPTTTMKSRMFHMSRK</sequence>
<dbReference type="AlphaFoldDB" id="A0A4Z2HI24"/>
<keyword evidence="2" id="KW-1185">Reference proteome</keyword>
<name>A0A4Z2HI24_9TELE</name>
<organism evidence="1 2">
    <name type="scientific">Liparis tanakae</name>
    <name type="common">Tanaka's snailfish</name>
    <dbReference type="NCBI Taxonomy" id="230148"/>
    <lineage>
        <taxon>Eukaryota</taxon>
        <taxon>Metazoa</taxon>
        <taxon>Chordata</taxon>
        <taxon>Craniata</taxon>
        <taxon>Vertebrata</taxon>
        <taxon>Euteleostomi</taxon>
        <taxon>Actinopterygii</taxon>
        <taxon>Neopterygii</taxon>
        <taxon>Teleostei</taxon>
        <taxon>Neoteleostei</taxon>
        <taxon>Acanthomorphata</taxon>
        <taxon>Eupercaria</taxon>
        <taxon>Perciformes</taxon>
        <taxon>Cottioidei</taxon>
        <taxon>Cottales</taxon>
        <taxon>Liparidae</taxon>
        <taxon>Liparis</taxon>
    </lineage>
</organism>
<protein>
    <submittedName>
        <fullName evidence="1">Uncharacterized protein</fullName>
    </submittedName>
</protein>
<evidence type="ECO:0000313" key="2">
    <source>
        <dbReference type="Proteomes" id="UP000314294"/>
    </source>
</evidence>
<evidence type="ECO:0000313" key="1">
    <source>
        <dbReference type="EMBL" id="TNN64925.1"/>
    </source>
</evidence>
<proteinExistence type="predicted"/>
<dbReference type="Proteomes" id="UP000314294">
    <property type="component" value="Unassembled WGS sequence"/>
</dbReference>
<gene>
    <name evidence="1" type="ORF">EYF80_024809</name>
</gene>
<accession>A0A4Z2HI24</accession>